<dbReference type="EMBL" id="JACIIU010000017">
    <property type="protein sequence ID" value="MBB6262143.1"/>
    <property type="molecule type" value="Genomic_DNA"/>
</dbReference>
<comment type="similarity">
    <text evidence="6">Belongs to the Omp25/RopB family.</text>
</comment>
<evidence type="ECO:0000256" key="5">
    <source>
        <dbReference type="ARBA" id="ARBA00023237"/>
    </source>
</evidence>
<comment type="caution">
    <text evidence="9">The sequence shown here is derived from an EMBL/GenBank/DDBJ whole genome shotgun (WGS) entry which is preliminary data.</text>
</comment>
<accession>A0A841LVF3</accession>
<evidence type="ECO:0000256" key="4">
    <source>
        <dbReference type="ARBA" id="ARBA00023136"/>
    </source>
</evidence>
<feature type="signal peptide" evidence="7">
    <location>
        <begin position="1"/>
        <end position="21"/>
    </location>
</feature>
<keyword evidence="10" id="KW-1185">Reference proteome</keyword>
<dbReference type="NCBIfam" id="TIGR01414">
    <property type="entry name" value="autotrans_barl"/>
    <property type="match status" value="1"/>
</dbReference>
<evidence type="ECO:0000256" key="6">
    <source>
        <dbReference type="ARBA" id="ARBA00038306"/>
    </source>
</evidence>
<keyword evidence="3 7" id="KW-0732">Signal</keyword>
<dbReference type="InterPro" id="IPR006315">
    <property type="entry name" value="OM_autotransptr_brl_dom"/>
</dbReference>
<organism evidence="9 10">
    <name type="scientific">Paenochrobactrum gallinarii</name>
    <dbReference type="NCBI Taxonomy" id="643673"/>
    <lineage>
        <taxon>Bacteria</taxon>
        <taxon>Pseudomonadati</taxon>
        <taxon>Pseudomonadota</taxon>
        <taxon>Alphaproteobacteria</taxon>
        <taxon>Hyphomicrobiales</taxon>
        <taxon>Brucellaceae</taxon>
        <taxon>Paenochrobactrum</taxon>
    </lineage>
</organism>
<dbReference type="InterPro" id="IPR027385">
    <property type="entry name" value="Beta-barrel_OMP"/>
</dbReference>
<dbReference type="RefSeq" id="WP_184224152.1">
    <property type="nucleotide sequence ID" value="NZ_JACIIU010000017.1"/>
</dbReference>
<keyword evidence="4" id="KW-0472">Membrane</keyword>
<dbReference type="InterPro" id="IPR051692">
    <property type="entry name" value="OMP-like"/>
</dbReference>
<evidence type="ECO:0000313" key="9">
    <source>
        <dbReference type="EMBL" id="MBB6262143.1"/>
    </source>
</evidence>
<reference evidence="9 10" key="1">
    <citation type="submission" date="2020-08" db="EMBL/GenBank/DDBJ databases">
        <title>Genomic Encyclopedia of Type Strains, Phase IV (KMG-IV): sequencing the most valuable type-strain genomes for metagenomic binning, comparative biology and taxonomic classification.</title>
        <authorList>
            <person name="Goeker M."/>
        </authorList>
    </citation>
    <scope>NUCLEOTIDE SEQUENCE [LARGE SCALE GENOMIC DNA]</scope>
    <source>
        <strain evidence="9 10">DSM 22336</strain>
    </source>
</reference>
<evidence type="ECO:0000256" key="7">
    <source>
        <dbReference type="SAM" id="SignalP"/>
    </source>
</evidence>
<keyword evidence="2" id="KW-0812">Transmembrane</keyword>
<protein>
    <submittedName>
        <fullName evidence="9">Outer membrane immunogenic protein</fullName>
    </submittedName>
</protein>
<evidence type="ECO:0000259" key="8">
    <source>
        <dbReference type="Pfam" id="PF13505"/>
    </source>
</evidence>
<evidence type="ECO:0000313" key="10">
    <source>
        <dbReference type="Proteomes" id="UP000555393"/>
    </source>
</evidence>
<sequence>MFKSLTLAASAALLFTSSAIAADAVVYSEPAPVVVDTFSWTGGYIGAHAGYGWGKTNDVNNLGSPEKKMKGGLGGIQAGYNYQFDNNMVLGAEADISFSGVKKNWNDTDAYSTYYTQDKIGTHGTVRARLGYAADRFMPYITGGLAWADMKHTVGCSDKNALGGFPAGSTSCRAGTARPSFENSASKTSIGYSVGAGLEYAVTNNWTLKAEYLYSNFGKKNVTITDPNFPAASGERRFKTSLSEVRIGVNYKF</sequence>
<dbReference type="Gene3D" id="2.40.160.20">
    <property type="match status" value="1"/>
</dbReference>
<feature type="domain" description="Outer membrane protein beta-barrel" evidence="8">
    <location>
        <begin position="23"/>
        <end position="253"/>
    </location>
</feature>
<dbReference type="Pfam" id="PF13505">
    <property type="entry name" value="OMP_b-brl"/>
    <property type="match status" value="1"/>
</dbReference>
<dbReference type="PANTHER" id="PTHR34001">
    <property type="entry name" value="BLL7405 PROTEIN"/>
    <property type="match status" value="1"/>
</dbReference>
<dbReference type="PANTHER" id="PTHR34001:SF3">
    <property type="entry name" value="BLL7405 PROTEIN"/>
    <property type="match status" value="1"/>
</dbReference>
<name>A0A841LVF3_9HYPH</name>
<dbReference type="SUPFAM" id="SSF56925">
    <property type="entry name" value="OMPA-like"/>
    <property type="match status" value="1"/>
</dbReference>
<evidence type="ECO:0000256" key="2">
    <source>
        <dbReference type="ARBA" id="ARBA00022452"/>
    </source>
</evidence>
<comment type="subcellular location">
    <subcellularLocation>
        <location evidence="1">Cell outer membrane</location>
    </subcellularLocation>
</comment>
<evidence type="ECO:0000256" key="3">
    <source>
        <dbReference type="ARBA" id="ARBA00022729"/>
    </source>
</evidence>
<gene>
    <name evidence="9" type="ORF">FHS77_002711</name>
</gene>
<keyword evidence="5" id="KW-0998">Cell outer membrane</keyword>
<dbReference type="AlphaFoldDB" id="A0A841LVF3"/>
<proteinExistence type="inferred from homology"/>
<keyword evidence="2" id="KW-1134">Transmembrane beta strand</keyword>
<feature type="chain" id="PRO_5032320161" evidence="7">
    <location>
        <begin position="22"/>
        <end position="253"/>
    </location>
</feature>
<dbReference type="InterPro" id="IPR011250">
    <property type="entry name" value="OMP/PagP_B-barrel"/>
</dbReference>
<dbReference type="GO" id="GO:0009279">
    <property type="term" value="C:cell outer membrane"/>
    <property type="evidence" value="ECO:0007669"/>
    <property type="project" value="UniProtKB-SubCell"/>
</dbReference>
<dbReference type="Proteomes" id="UP000555393">
    <property type="component" value="Unassembled WGS sequence"/>
</dbReference>
<evidence type="ECO:0000256" key="1">
    <source>
        <dbReference type="ARBA" id="ARBA00004442"/>
    </source>
</evidence>